<dbReference type="InterPro" id="IPR003594">
    <property type="entry name" value="HATPase_dom"/>
</dbReference>
<keyword evidence="10 14" id="KW-0472">Membrane</keyword>
<dbReference type="Gene3D" id="1.10.287.130">
    <property type="match status" value="1"/>
</dbReference>
<keyword evidence="4 11" id="KW-0597">Phosphoprotein</keyword>
<dbReference type="GO" id="GO:0005524">
    <property type="term" value="F:ATP binding"/>
    <property type="evidence" value="ECO:0007669"/>
    <property type="project" value="UniProtKB-KW"/>
</dbReference>
<dbReference type="Pfam" id="PF00072">
    <property type="entry name" value="Response_reg"/>
    <property type="match status" value="1"/>
</dbReference>
<evidence type="ECO:0000256" key="2">
    <source>
        <dbReference type="ARBA" id="ARBA00004370"/>
    </source>
</evidence>
<feature type="domain" description="Response regulatory" evidence="16">
    <location>
        <begin position="857"/>
        <end position="973"/>
    </location>
</feature>
<accession>A0A1D8TZC6</accession>
<dbReference type="CDD" id="cd00082">
    <property type="entry name" value="HisKA"/>
    <property type="match status" value="1"/>
</dbReference>
<evidence type="ECO:0000256" key="10">
    <source>
        <dbReference type="ARBA" id="ARBA00023136"/>
    </source>
</evidence>
<comment type="subcellular location">
    <subcellularLocation>
        <location evidence="2">Membrane</location>
    </subcellularLocation>
</comment>
<dbReference type="Gene3D" id="3.40.50.2300">
    <property type="match status" value="1"/>
</dbReference>
<evidence type="ECO:0000256" key="4">
    <source>
        <dbReference type="ARBA" id="ARBA00022553"/>
    </source>
</evidence>
<dbReference type="Pfam" id="PF00512">
    <property type="entry name" value="HisKA"/>
    <property type="match status" value="1"/>
</dbReference>
<feature type="coiled-coil region" evidence="12">
    <location>
        <begin position="389"/>
        <end position="441"/>
    </location>
</feature>
<organism evidence="18 19">
    <name type="scientific">Moorena producens PAL-8-15-08-1</name>
    <dbReference type="NCBI Taxonomy" id="1458985"/>
    <lineage>
        <taxon>Bacteria</taxon>
        <taxon>Bacillati</taxon>
        <taxon>Cyanobacteriota</taxon>
        <taxon>Cyanophyceae</taxon>
        <taxon>Coleofasciculales</taxon>
        <taxon>Coleofasciculaceae</taxon>
        <taxon>Moorena</taxon>
    </lineage>
</organism>
<reference evidence="19" key="1">
    <citation type="submission" date="2016-10" db="EMBL/GenBank/DDBJ databases">
        <title>Comparative genomics uncovers the prolific and rare metabolic potential of the cyanobacterial genus Moorea.</title>
        <authorList>
            <person name="Leao T."/>
            <person name="Castelao G."/>
            <person name="Korobeynikov A."/>
            <person name="Monroe E.A."/>
            <person name="Podell S."/>
            <person name="Glukhov E."/>
            <person name="Allen E."/>
            <person name="Gerwick W.H."/>
            <person name="Gerwick L."/>
        </authorList>
    </citation>
    <scope>NUCLEOTIDE SEQUENCE [LARGE SCALE GENOMIC DNA]</scope>
    <source>
        <strain evidence="19">PAL-8-15-08-1</strain>
    </source>
</reference>
<dbReference type="GO" id="GO:0000155">
    <property type="term" value="F:phosphorelay sensor kinase activity"/>
    <property type="evidence" value="ECO:0007669"/>
    <property type="project" value="InterPro"/>
</dbReference>
<sequence length="1063" mass="120973">MNTTQVLKLINTLAAVFILAFLVKKSLPIKVEEHQQYKNNLNQQKEIDVILNQDILKSRSDLLTYYDPFFKHLYQLKNTQNKLKSIPTFINHDGRKKLNKILQNNLELINEKERLIERLKFHNSILKNSLIYLPFLTKDLVNSTYNKTRNHYLEFTLDELLKNILLYNLNSDQELEALINDNMDMLLDIKDQNDFGKDEEFIDLALSHTRKIMSNKPQVDELTQQLLQLPTKQLNEELDYVYNIYYNQAIDTANTYRLYAYSLLLILLAWIAYLIINKLVKANRRTINILESITDAFIALNDQWQITYLNPQAFQMLQSQPEQLLNQNLEEVFSGVFGSKFYQECHRAVAAQVVVTFEEYYPPTKRWFDVKAYPGINGLSVFFHDITQRKQASRVLQQLNEDLEARVEERTVQLAESMKEAEKARNKSEEANKAKSEFLANMSHELRTPLNAILGFTQLMNRDSSLNQEHQEYLAIISRSGEHLLNLINDILEMSKIEAGQITLNETSFDLYRLLDSLEEMLRLRAASKGLQLIFYREPELPRYVKTDEGKLRQVLINLLGNAIKFTQEGSVTLRVVRNNEKLKVDRSDPLKVDRLKVDRSDPLKVDRSDPLKVDRLKVDRSDPLKVDRLNVVRVRAAEAEGHAFAVGDAEAWPFGQGFPNNQQLATPTNLQPTNLQPTNLQPANLQPANLQPANLQPTNLQPANLQPANLQPANLQPANLQPTNLQPANLQPANLQPTNLPAKGEQPATLTGQTITFEIEDTGPGLDPAEIDSLFEAFVQTEIGRKSEQGTGLGLSISRQFVKLMGGDITLTSPLGGGTIVTFDIQISLAGAGADIQTQHPTRSVIGLAPDQPKYRILVVEDKWESRKLLVKLLEPLGFEVREAENGKEGVALWSSWEPHLIWMDMRMPVMDGYEATKQIKAHLKGQATVIIALTASAFIEERAVILSAGCDDFVRKPFREEEIFETMAHYLGVRYVYEEETSATSPQKSATEALTREALAVMPAEWVAQLYQAANEVNNQRIFQLIEQIPSEHDPVAIALTDLVRNFRCDKIIDLTEPAIS</sequence>
<evidence type="ECO:0000313" key="19">
    <source>
        <dbReference type="Proteomes" id="UP000177870"/>
    </source>
</evidence>
<keyword evidence="7" id="KW-0418">Kinase</keyword>
<dbReference type="InterPro" id="IPR000014">
    <property type="entry name" value="PAS"/>
</dbReference>
<dbReference type="Pfam" id="PF08448">
    <property type="entry name" value="PAS_4"/>
    <property type="match status" value="1"/>
</dbReference>
<dbReference type="Proteomes" id="UP000177870">
    <property type="component" value="Chromosome"/>
</dbReference>
<feature type="compositionally biased region" description="Polar residues" evidence="13">
    <location>
        <begin position="659"/>
        <end position="687"/>
    </location>
</feature>
<dbReference type="PROSITE" id="PS50110">
    <property type="entry name" value="RESPONSE_REGULATORY"/>
    <property type="match status" value="1"/>
</dbReference>
<dbReference type="Gene3D" id="3.30.450.20">
    <property type="entry name" value="PAS domain"/>
    <property type="match status" value="1"/>
</dbReference>
<feature type="domain" description="Histidine kinase" evidence="15">
    <location>
        <begin position="441"/>
        <end position="830"/>
    </location>
</feature>
<dbReference type="SMART" id="SM00091">
    <property type="entry name" value="PAS"/>
    <property type="match status" value="1"/>
</dbReference>
<dbReference type="PROSITE" id="PS50109">
    <property type="entry name" value="HIS_KIN"/>
    <property type="match status" value="1"/>
</dbReference>
<feature type="region of interest" description="Disordered" evidence="13">
    <location>
        <begin position="658"/>
        <end position="687"/>
    </location>
</feature>
<dbReference type="SMART" id="SM00448">
    <property type="entry name" value="REC"/>
    <property type="match status" value="1"/>
</dbReference>
<evidence type="ECO:0000256" key="7">
    <source>
        <dbReference type="ARBA" id="ARBA00022777"/>
    </source>
</evidence>
<evidence type="ECO:0000256" key="1">
    <source>
        <dbReference type="ARBA" id="ARBA00000085"/>
    </source>
</evidence>
<evidence type="ECO:0000256" key="9">
    <source>
        <dbReference type="ARBA" id="ARBA00023012"/>
    </source>
</evidence>
<dbReference type="PROSITE" id="PS50112">
    <property type="entry name" value="PAS"/>
    <property type="match status" value="1"/>
</dbReference>
<evidence type="ECO:0000256" key="12">
    <source>
        <dbReference type="SAM" id="Coils"/>
    </source>
</evidence>
<evidence type="ECO:0000313" key="18">
    <source>
        <dbReference type="EMBL" id="AOX03001.1"/>
    </source>
</evidence>
<dbReference type="CDD" id="cd17546">
    <property type="entry name" value="REC_hyHK_CKI1_RcsC-like"/>
    <property type="match status" value="1"/>
</dbReference>
<dbReference type="InterPro" id="IPR013656">
    <property type="entry name" value="PAS_4"/>
</dbReference>
<dbReference type="Pfam" id="PF19443">
    <property type="entry name" value="DAHL"/>
    <property type="match status" value="1"/>
</dbReference>
<evidence type="ECO:0000256" key="8">
    <source>
        <dbReference type="ARBA" id="ARBA00022840"/>
    </source>
</evidence>
<evidence type="ECO:0000259" key="17">
    <source>
        <dbReference type="PROSITE" id="PS50112"/>
    </source>
</evidence>
<feature type="modified residue" description="4-aspartylphosphate" evidence="11">
    <location>
        <position position="906"/>
    </location>
</feature>
<dbReference type="GO" id="GO:0016020">
    <property type="term" value="C:membrane"/>
    <property type="evidence" value="ECO:0007669"/>
    <property type="project" value="UniProtKB-SubCell"/>
</dbReference>
<feature type="transmembrane region" description="Helical" evidence="14">
    <location>
        <begin position="258"/>
        <end position="276"/>
    </location>
</feature>
<dbReference type="SUPFAM" id="SSF55874">
    <property type="entry name" value="ATPase domain of HSP90 chaperone/DNA topoisomerase II/histidine kinase"/>
    <property type="match status" value="2"/>
</dbReference>
<keyword evidence="8" id="KW-0067">ATP-binding</keyword>
<dbReference type="InterPro" id="IPR035965">
    <property type="entry name" value="PAS-like_dom_sf"/>
</dbReference>
<name>A0A1D8TZC6_9CYAN</name>
<proteinExistence type="predicted"/>
<dbReference type="AlphaFoldDB" id="A0A1D8TZC6"/>
<evidence type="ECO:0000256" key="13">
    <source>
        <dbReference type="SAM" id="MobiDB-lite"/>
    </source>
</evidence>
<dbReference type="FunFam" id="1.10.287.130:FF:000038">
    <property type="entry name" value="Sensory transduction histidine kinase"/>
    <property type="match status" value="1"/>
</dbReference>
<keyword evidence="14" id="KW-1133">Transmembrane helix</keyword>
<dbReference type="InterPro" id="IPR036890">
    <property type="entry name" value="HATPase_C_sf"/>
</dbReference>
<gene>
    <name evidence="18" type="ORF">BJP34_29345</name>
</gene>
<dbReference type="Gene3D" id="2.160.20.80">
    <property type="entry name" value="E3 ubiquitin-protein ligase SopA"/>
    <property type="match status" value="1"/>
</dbReference>
<comment type="catalytic activity">
    <reaction evidence="1">
        <text>ATP + protein L-histidine = ADP + protein N-phospho-L-histidine.</text>
        <dbReference type="EC" id="2.7.13.3"/>
    </reaction>
</comment>
<dbReference type="SUPFAM" id="SSF141571">
    <property type="entry name" value="Pentapeptide repeat-like"/>
    <property type="match status" value="1"/>
</dbReference>
<keyword evidence="12" id="KW-0175">Coiled coil</keyword>
<protein>
    <recommendedName>
        <fullName evidence="3">histidine kinase</fullName>
        <ecNumber evidence="3">2.7.13.3</ecNumber>
    </recommendedName>
</protein>
<dbReference type="PANTHER" id="PTHR43047">
    <property type="entry name" value="TWO-COMPONENT HISTIDINE PROTEIN KINASE"/>
    <property type="match status" value="1"/>
</dbReference>
<dbReference type="SUPFAM" id="SSF55785">
    <property type="entry name" value="PYP-like sensor domain (PAS domain)"/>
    <property type="match status" value="1"/>
</dbReference>
<evidence type="ECO:0000256" key="6">
    <source>
        <dbReference type="ARBA" id="ARBA00022741"/>
    </source>
</evidence>
<keyword evidence="6" id="KW-0547">Nucleotide-binding</keyword>
<keyword evidence="9" id="KW-0902">Two-component regulatory system</keyword>
<evidence type="ECO:0000259" key="15">
    <source>
        <dbReference type="PROSITE" id="PS50109"/>
    </source>
</evidence>
<evidence type="ECO:0000256" key="14">
    <source>
        <dbReference type="SAM" id="Phobius"/>
    </source>
</evidence>
<dbReference type="STRING" id="1458985.BJP34_29345"/>
<evidence type="ECO:0000256" key="5">
    <source>
        <dbReference type="ARBA" id="ARBA00022679"/>
    </source>
</evidence>
<dbReference type="InterPro" id="IPR045812">
    <property type="entry name" value="DAHL"/>
</dbReference>
<feature type="domain" description="PAS" evidence="17">
    <location>
        <begin position="282"/>
        <end position="329"/>
    </location>
</feature>
<evidence type="ECO:0000256" key="11">
    <source>
        <dbReference type="PROSITE-ProRule" id="PRU00169"/>
    </source>
</evidence>
<keyword evidence="14" id="KW-0812">Transmembrane</keyword>
<keyword evidence="5" id="KW-0808">Transferase</keyword>
<evidence type="ECO:0000259" key="16">
    <source>
        <dbReference type="PROSITE" id="PS50110"/>
    </source>
</evidence>
<evidence type="ECO:0000256" key="3">
    <source>
        <dbReference type="ARBA" id="ARBA00012438"/>
    </source>
</evidence>
<dbReference type="SUPFAM" id="SSF52172">
    <property type="entry name" value="CheY-like"/>
    <property type="match status" value="1"/>
</dbReference>
<dbReference type="InterPro" id="IPR005467">
    <property type="entry name" value="His_kinase_dom"/>
</dbReference>
<dbReference type="SMART" id="SM00388">
    <property type="entry name" value="HisKA"/>
    <property type="match status" value="1"/>
</dbReference>
<dbReference type="SUPFAM" id="SSF47384">
    <property type="entry name" value="Homodimeric domain of signal transducing histidine kinase"/>
    <property type="match status" value="1"/>
</dbReference>
<dbReference type="Gene3D" id="3.30.565.10">
    <property type="entry name" value="Histidine kinase-like ATPase, C-terminal domain"/>
    <property type="match status" value="2"/>
</dbReference>
<dbReference type="PRINTS" id="PR00344">
    <property type="entry name" value="BCTRLSENSOR"/>
</dbReference>
<dbReference type="RefSeq" id="WP_070395394.1">
    <property type="nucleotide sequence ID" value="NZ_CP017599.1"/>
</dbReference>
<dbReference type="CDD" id="cd00130">
    <property type="entry name" value="PAS"/>
    <property type="match status" value="1"/>
</dbReference>
<dbReference type="InterPro" id="IPR001789">
    <property type="entry name" value="Sig_transdc_resp-reg_receiver"/>
</dbReference>
<dbReference type="SMART" id="SM00387">
    <property type="entry name" value="HATPase_c"/>
    <property type="match status" value="1"/>
</dbReference>
<dbReference type="Pfam" id="PF02518">
    <property type="entry name" value="HATPase_c"/>
    <property type="match status" value="1"/>
</dbReference>
<dbReference type="EMBL" id="CP017599">
    <property type="protein sequence ID" value="AOX03001.1"/>
    <property type="molecule type" value="Genomic_DNA"/>
</dbReference>
<dbReference type="EC" id="2.7.13.3" evidence="3"/>
<dbReference type="InterPro" id="IPR011006">
    <property type="entry name" value="CheY-like_superfamily"/>
</dbReference>
<dbReference type="KEGG" id="mpro:BJP34_29345"/>
<dbReference type="InterPro" id="IPR036097">
    <property type="entry name" value="HisK_dim/P_sf"/>
</dbReference>
<dbReference type="InterPro" id="IPR003661">
    <property type="entry name" value="HisK_dim/P_dom"/>
</dbReference>
<dbReference type="InterPro" id="IPR004358">
    <property type="entry name" value="Sig_transdc_His_kin-like_C"/>
</dbReference>